<name>A0A834L5N7_RHOSS</name>
<evidence type="ECO:0000313" key="3">
    <source>
        <dbReference type="Proteomes" id="UP000626092"/>
    </source>
</evidence>
<dbReference type="PROSITE" id="PS50181">
    <property type="entry name" value="FBOX"/>
    <property type="match status" value="1"/>
</dbReference>
<dbReference type="Proteomes" id="UP000626092">
    <property type="component" value="Unassembled WGS sequence"/>
</dbReference>
<feature type="domain" description="F-box" evidence="1">
    <location>
        <begin position="6"/>
        <end position="59"/>
    </location>
</feature>
<dbReference type="PANTHER" id="PTHR31639:SF312">
    <property type="entry name" value="CYCLIN-LIKE F-BOX"/>
    <property type="match status" value="1"/>
</dbReference>
<dbReference type="InterPro" id="IPR032675">
    <property type="entry name" value="LRR_dom_sf"/>
</dbReference>
<gene>
    <name evidence="2" type="ORF">RHSIM_Rhsim12G0067600</name>
</gene>
<dbReference type="EMBL" id="WJXA01000012">
    <property type="protein sequence ID" value="KAF7123226.1"/>
    <property type="molecule type" value="Genomic_DNA"/>
</dbReference>
<dbReference type="SUPFAM" id="SSF81383">
    <property type="entry name" value="F-box domain"/>
    <property type="match status" value="1"/>
</dbReference>
<dbReference type="PANTHER" id="PTHR31639">
    <property type="entry name" value="F-BOX PROTEIN-LIKE"/>
    <property type="match status" value="1"/>
</dbReference>
<reference evidence="2" key="1">
    <citation type="submission" date="2019-11" db="EMBL/GenBank/DDBJ databases">
        <authorList>
            <person name="Liu Y."/>
            <person name="Hou J."/>
            <person name="Li T.-Q."/>
            <person name="Guan C.-H."/>
            <person name="Wu X."/>
            <person name="Wu H.-Z."/>
            <person name="Ling F."/>
            <person name="Zhang R."/>
            <person name="Shi X.-G."/>
            <person name="Ren J.-P."/>
            <person name="Chen E.-F."/>
            <person name="Sun J.-M."/>
        </authorList>
    </citation>
    <scope>NUCLEOTIDE SEQUENCE</scope>
    <source>
        <strain evidence="2">Adult_tree_wgs_1</strain>
        <tissue evidence="2">Leaves</tissue>
    </source>
</reference>
<keyword evidence="3" id="KW-1185">Reference proteome</keyword>
<evidence type="ECO:0000313" key="2">
    <source>
        <dbReference type="EMBL" id="KAF7123226.1"/>
    </source>
</evidence>
<dbReference type="Gene3D" id="3.80.10.10">
    <property type="entry name" value="Ribonuclease Inhibitor"/>
    <property type="match status" value="1"/>
</dbReference>
<dbReference type="InterPro" id="IPR001810">
    <property type="entry name" value="F-box_dom"/>
</dbReference>
<dbReference type="SMART" id="SM00579">
    <property type="entry name" value="FBD"/>
    <property type="match status" value="1"/>
</dbReference>
<dbReference type="OrthoDB" id="1274461at2759"/>
<dbReference type="SUPFAM" id="SSF52047">
    <property type="entry name" value="RNI-like"/>
    <property type="match status" value="1"/>
</dbReference>
<comment type="caution">
    <text evidence="2">The sequence shown here is derived from an EMBL/GenBank/DDBJ whole genome shotgun (WGS) entry which is preliminary data.</text>
</comment>
<dbReference type="Pfam" id="PF24758">
    <property type="entry name" value="LRR_At5g56370"/>
    <property type="match status" value="1"/>
</dbReference>
<sequence length="454" mass="51695">MCDPTSDIISHVPGNILDKILMCLPLQDAVRTSILSRKWRYAWVKLPQLVFDQTFYRDLPKATHTKLMMIIYQVMLHHRGPIMKFTLSLSRLESCSEIDLLILFVSSNHIQDFTLHISKGELYKLPSSLYSCLKLRHLNLRSCILKPPPGFEGFTGLISLELYDVVIADDVLSSLISNCPLLEDLRLHTSTSLHSLEVVGPNLKYVRCDGHFRSLCFTNTSRLAKVFMYLKGVRKELFCSEEETSSVVMLLESVPVIESLGLDFCYVKGIAASVLPARFPTTLNNLKKIRLYEICFREQDEVSVLICLIRSSPNLEKITIEVSGDRFNSFLCLLCKCRIRRLRQFVILLSKFQAFPGATSAIPMDIDFLEMHGCSDVSLNQLREVDMENVSGTKPELEFIKFLLAKSPMLDTMLIKLKSQSVADELQIVKELTRLRRASPQAEMNFGSRDVQVQ</sequence>
<evidence type="ECO:0000259" key="1">
    <source>
        <dbReference type="PROSITE" id="PS50181"/>
    </source>
</evidence>
<protein>
    <recommendedName>
        <fullName evidence="1">F-box domain-containing protein</fullName>
    </recommendedName>
</protein>
<dbReference type="InterPro" id="IPR055411">
    <property type="entry name" value="LRR_FXL15/At3g58940/PEG3-like"/>
</dbReference>
<dbReference type="Pfam" id="PF00646">
    <property type="entry name" value="F-box"/>
    <property type="match status" value="1"/>
</dbReference>
<dbReference type="InterPro" id="IPR036047">
    <property type="entry name" value="F-box-like_dom_sf"/>
</dbReference>
<accession>A0A834L5N7</accession>
<dbReference type="AlphaFoldDB" id="A0A834L5N7"/>
<organism evidence="2 3">
    <name type="scientific">Rhododendron simsii</name>
    <name type="common">Sims's rhododendron</name>
    <dbReference type="NCBI Taxonomy" id="118357"/>
    <lineage>
        <taxon>Eukaryota</taxon>
        <taxon>Viridiplantae</taxon>
        <taxon>Streptophyta</taxon>
        <taxon>Embryophyta</taxon>
        <taxon>Tracheophyta</taxon>
        <taxon>Spermatophyta</taxon>
        <taxon>Magnoliopsida</taxon>
        <taxon>eudicotyledons</taxon>
        <taxon>Gunneridae</taxon>
        <taxon>Pentapetalae</taxon>
        <taxon>asterids</taxon>
        <taxon>Ericales</taxon>
        <taxon>Ericaceae</taxon>
        <taxon>Ericoideae</taxon>
        <taxon>Rhodoreae</taxon>
        <taxon>Rhododendron</taxon>
    </lineage>
</organism>
<proteinExistence type="predicted"/>
<dbReference type="InterPro" id="IPR006566">
    <property type="entry name" value="FBD"/>
</dbReference>